<keyword evidence="1" id="KW-0472">Membrane</keyword>
<protein>
    <submittedName>
        <fullName evidence="2">Uncharacterized protein</fullName>
    </submittedName>
</protein>
<feature type="transmembrane region" description="Helical" evidence="1">
    <location>
        <begin position="20"/>
        <end position="46"/>
    </location>
</feature>
<reference evidence="2" key="1">
    <citation type="submission" date="2012-08" db="EMBL/GenBank/DDBJ databases">
        <title>Comparative genomics of metastatic and non-metastatic Leishmania guyanensis provides insights into polygenic factors involved in Leishmania RNA virus infection.</title>
        <authorList>
            <person name="Smith D."/>
            <person name="Hertz-Fowler C."/>
            <person name="Martin R."/>
            <person name="Dickens N."/>
            <person name="Fasel N."/>
            <person name="Falquet L."/>
            <person name="Beverley S."/>
            <person name="Zangger H."/>
            <person name="Calderon-Copete S."/>
            <person name="Mottram J."/>
            <person name="Xenarios I."/>
        </authorList>
    </citation>
    <scope>NUCLEOTIDE SEQUENCE</scope>
    <source>
        <strain evidence="2">MHOM/BR/75/M4147/SSU:IR2SAT-LUC</strain>
    </source>
</reference>
<organism evidence="2">
    <name type="scientific">Leishmania guyanensis</name>
    <dbReference type="NCBI Taxonomy" id="5670"/>
    <lineage>
        <taxon>Eukaryota</taxon>
        <taxon>Discoba</taxon>
        <taxon>Euglenozoa</taxon>
        <taxon>Kinetoplastea</taxon>
        <taxon>Metakinetoplastina</taxon>
        <taxon>Trypanosomatida</taxon>
        <taxon>Trypanosomatidae</taxon>
        <taxon>Leishmaniinae</taxon>
        <taxon>Leishmania</taxon>
        <taxon>Leishmania guyanensis species complex</taxon>
    </lineage>
</organism>
<accession>A0A1E1IWW3</accession>
<dbReference type="AlphaFoldDB" id="A0A1E1IWW3"/>
<evidence type="ECO:0000256" key="1">
    <source>
        <dbReference type="SAM" id="Phobius"/>
    </source>
</evidence>
<name>A0A1E1IWW3_LEIGU</name>
<dbReference type="EMBL" id="CALQ01000928">
    <property type="protein sequence ID" value="CCM15777.1"/>
    <property type="molecule type" value="Genomic_DNA"/>
</dbReference>
<proteinExistence type="predicted"/>
<keyword evidence="1" id="KW-1133">Transmembrane helix</keyword>
<sequence>MRARGYALSLKRLLFCDGLARSVLVCFAFQPFLFVHLFFSIFCFIIDSTQRLVIIINDLPPLFFSSLSP</sequence>
<gene>
    <name evidence="2" type="primary">LgM4147LRVhigh.23.01080.01270</name>
    <name evidence="2" type="ORF">BN36_2332920</name>
</gene>
<evidence type="ECO:0000313" key="2">
    <source>
        <dbReference type="EMBL" id="CCM15777.1"/>
    </source>
</evidence>
<keyword evidence="1" id="KW-0812">Transmembrane</keyword>